<organism evidence="2 3">
    <name type="scientific">Desulfonatronospira thiodismutans ASO3-1</name>
    <dbReference type="NCBI Taxonomy" id="555779"/>
    <lineage>
        <taxon>Bacteria</taxon>
        <taxon>Pseudomonadati</taxon>
        <taxon>Thermodesulfobacteriota</taxon>
        <taxon>Desulfovibrionia</taxon>
        <taxon>Desulfovibrionales</taxon>
        <taxon>Desulfonatronovibrionaceae</taxon>
        <taxon>Desulfonatronospira</taxon>
    </lineage>
</organism>
<proteinExistence type="predicted"/>
<dbReference type="AlphaFoldDB" id="D6SJU3"/>
<feature type="chain" id="PRO_5003087853" evidence="1">
    <location>
        <begin position="24"/>
        <end position="104"/>
    </location>
</feature>
<protein>
    <submittedName>
        <fullName evidence="2">Uncharacterized protein</fullName>
    </submittedName>
</protein>
<dbReference type="OrthoDB" id="9393113at2"/>
<dbReference type="Proteomes" id="UP000005496">
    <property type="component" value="Unassembled WGS sequence"/>
</dbReference>
<keyword evidence="1" id="KW-0732">Signal</keyword>
<dbReference type="RefSeq" id="WP_008869271.1">
    <property type="nucleotide sequence ID" value="NZ_ACJN02000001.1"/>
</dbReference>
<reference evidence="2" key="1">
    <citation type="submission" date="2010-05" db="EMBL/GenBank/DDBJ databases">
        <title>The draft genome of Desulfonatronospira thiodismutans ASO3-1.</title>
        <authorList>
            <consortium name="US DOE Joint Genome Institute (JGI-PGF)"/>
            <person name="Lucas S."/>
            <person name="Copeland A."/>
            <person name="Lapidus A."/>
            <person name="Cheng J.-F."/>
            <person name="Bruce D."/>
            <person name="Goodwin L."/>
            <person name="Pitluck S."/>
            <person name="Chertkov O."/>
            <person name="Brettin T."/>
            <person name="Detter J.C."/>
            <person name="Han C."/>
            <person name="Land M.L."/>
            <person name="Hauser L."/>
            <person name="Kyrpides N."/>
            <person name="Mikhailova N."/>
            <person name="Muyzer G."/>
            <person name="Woyke T."/>
        </authorList>
    </citation>
    <scope>NUCLEOTIDE SEQUENCE [LARGE SCALE GENOMIC DNA]</scope>
    <source>
        <strain evidence="2">ASO3-1</strain>
    </source>
</reference>
<evidence type="ECO:0000256" key="1">
    <source>
        <dbReference type="SAM" id="SignalP"/>
    </source>
</evidence>
<name>D6SJU3_9BACT</name>
<evidence type="ECO:0000313" key="2">
    <source>
        <dbReference type="EMBL" id="EFI36146.1"/>
    </source>
</evidence>
<keyword evidence="3" id="KW-1185">Reference proteome</keyword>
<dbReference type="EMBL" id="ACJN02000001">
    <property type="protein sequence ID" value="EFI36146.1"/>
    <property type="molecule type" value="Genomic_DNA"/>
</dbReference>
<sequence length="104" mass="11849">MKTFSLFVLPFLSIFLFATPAGSEEPENFCHEPEALAEWEAMNQKYPRDLNVQTLHALRIGLCEKIDRGDIGVADGIAIFESMRQAVLSRVFERQMREQGEDSL</sequence>
<comment type="caution">
    <text evidence="2">The sequence shown here is derived from an EMBL/GenBank/DDBJ whole genome shotgun (WGS) entry which is preliminary data.</text>
</comment>
<gene>
    <name evidence="2" type="ORF">Dthio_PD3600</name>
</gene>
<evidence type="ECO:0000313" key="3">
    <source>
        <dbReference type="Proteomes" id="UP000005496"/>
    </source>
</evidence>
<accession>D6SJU3</accession>
<feature type="signal peptide" evidence="1">
    <location>
        <begin position="1"/>
        <end position="23"/>
    </location>
</feature>